<dbReference type="PANTHER" id="PTHR47991">
    <property type="entry name" value="OXOGLUTARATE/IRON-DEPENDENT DIOXYGENASE"/>
    <property type="match status" value="1"/>
</dbReference>
<feature type="region of interest" description="Disordered" evidence="6">
    <location>
        <begin position="71"/>
        <end position="105"/>
    </location>
</feature>
<proteinExistence type="inferred from homology"/>
<organism evidence="8 9">
    <name type="scientific">Rubus argutus</name>
    <name type="common">Southern blackberry</name>
    <dbReference type="NCBI Taxonomy" id="59490"/>
    <lineage>
        <taxon>Eukaryota</taxon>
        <taxon>Viridiplantae</taxon>
        <taxon>Streptophyta</taxon>
        <taxon>Embryophyta</taxon>
        <taxon>Tracheophyta</taxon>
        <taxon>Spermatophyta</taxon>
        <taxon>Magnoliopsida</taxon>
        <taxon>eudicotyledons</taxon>
        <taxon>Gunneridae</taxon>
        <taxon>Pentapetalae</taxon>
        <taxon>rosids</taxon>
        <taxon>fabids</taxon>
        <taxon>Rosales</taxon>
        <taxon>Rosaceae</taxon>
        <taxon>Rosoideae</taxon>
        <taxon>Rosoideae incertae sedis</taxon>
        <taxon>Rubus</taxon>
    </lineage>
</organism>
<dbReference type="Gene3D" id="2.60.120.330">
    <property type="entry name" value="B-lactam Antibiotic, Isopenicillin N Synthase, Chain"/>
    <property type="match status" value="2"/>
</dbReference>
<evidence type="ECO:0000256" key="5">
    <source>
        <dbReference type="RuleBase" id="RU003682"/>
    </source>
</evidence>
<name>A0AAW1XTJ4_RUBAR</name>
<dbReference type="InterPro" id="IPR044861">
    <property type="entry name" value="IPNS-like_FE2OG_OXY"/>
</dbReference>
<dbReference type="AlphaFoldDB" id="A0AAW1XTJ4"/>
<evidence type="ECO:0000259" key="7">
    <source>
        <dbReference type="PROSITE" id="PS51471"/>
    </source>
</evidence>
<keyword evidence="4 5" id="KW-0408">Iron</keyword>
<sequence length="343" mass="39179">MDCCFVVVMLTVAERSFEDSSITSNEHNPFMRLLALEIIDKHLDGEIEYVEGYDEFEEEDDIEDLGDRALDRSHADDDNVGMDEEPEAGTGKKKREARKFEKDGAVAKSKKPRVLVEVSTLDSIPIIDLNDHDTNNLVQKLSQASEAYGVPEELCNRMMTASTQNFKLAPEEKAQYFTTDHTKQVKLFNYFLKIQGQEKVDMWSETFSHPWHPTDFLPENPPQYRQVLLNMQRRLLGENPTLKTQANYYPPCPDPELTLGLAVHTDLNALTVLRQTEGVTGLQVIKDSKWVGVDPLRNAFVINLGDQIQVLSNGRYKSVHHRAVSQQEGTRRLVKEVFELQRN</sequence>
<dbReference type="GO" id="GO:0046872">
    <property type="term" value="F:metal ion binding"/>
    <property type="evidence" value="ECO:0007669"/>
    <property type="project" value="UniProtKB-KW"/>
</dbReference>
<feature type="domain" description="Fe2OG dioxygenase" evidence="7">
    <location>
        <begin position="240"/>
        <end position="342"/>
    </location>
</feature>
<dbReference type="GO" id="GO:0031418">
    <property type="term" value="F:L-ascorbic acid binding"/>
    <property type="evidence" value="ECO:0007669"/>
    <property type="project" value="UniProtKB-KW"/>
</dbReference>
<dbReference type="EMBL" id="JBEDUW010000003">
    <property type="protein sequence ID" value="KAK9939611.1"/>
    <property type="molecule type" value="Genomic_DNA"/>
</dbReference>
<comment type="similarity">
    <text evidence="1 5">Belongs to the iron/ascorbate-dependent oxidoreductase family.</text>
</comment>
<evidence type="ECO:0000256" key="4">
    <source>
        <dbReference type="ARBA" id="ARBA00023004"/>
    </source>
</evidence>
<accession>A0AAW1XTJ4</accession>
<keyword evidence="2 5" id="KW-0479">Metal-binding</keyword>
<evidence type="ECO:0000313" key="8">
    <source>
        <dbReference type="EMBL" id="KAK9939611.1"/>
    </source>
</evidence>
<keyword evidence="9" id="KW-1185">Reference proteome</keyword>
<evidence type="ECO:0000256" key="3">
    <source>
        <dbReference type="ARBA" id="ARBA00022896"/>
    </source>
</evidence>
<dbReference type="InterPro" id="IPR027443">
    <property type="entry name" value="IPNS-like_sf"/>
</dbReference>
<keyword evidence="5" id="KW-0560">Oxidoreductase</keyword>
<evidence type="ECO:0000256" key="6">
    <source>
        <dbReference type="SAM" id="MobiDB-lite"/>
    </source>
</evidence>
<comment type="caution">
    <text evidence="8">The sequence shown here is derived from an EMBL/GenBank/DDBJ whole genome shotgun (WGS) entry which is preliminary data.</text>
</comment>
<evidence type="ECO:0000256" key="2">
    <source>
        <dbReference type="ARBA" id="ARBA00022723"/>
    </source>
</evidence>
<dbReference type="Pfam" id="PF14226">
    <property type="entry name" value="DIOX_N"/>
    <property type="match status" value="1"/>
</dbReference>
<dbReference type="InterPro" id="IPR005123">
    <property type="entry name" value="Oxoglu/Fe-dep_dioxygenase_dom"/>
</dbReference>
<evidence type="ECO:0000313" key="9">
    <source>
        <dbReference type="Proteomes" id="UP001457282"/>
    </source>
</evidence>
<keyword evidence="3" id="KW-0847">Vitamin C</keyword>
<evidence type="ECO:0000256" key="1">
    <source>
        <dbReference type="ARBA" id="ARBA00008056"/>
    </source>
</evidence>
<feature type="compositionally biased region" description="Acidic residues" evidence="6">
    <location>
        <begin position="78"/>
        <end position="87"/>
    </location>
</feature>
<dbReference type="PROSITE" id="PS51471">
    <property type="entry name" value="FE2OG_OXY"/>
    <property type="match status" value="1"/>
</dbReference>
<reference evidence="8 9" key="1">
    <citation type="journal article" date="2023" name="G3 (Bethesda)">
        <title>A chromosome-length genome assembly and annotation of blackberry (Rubus argutus, cv. 'Hillquist').</title>
        <authorList>
            <person name="Bruna T."/>
            <person name="Aryal R."/>
            <person name="Dudchenko O."/>
            <person name="Sargent D.J."/>
            <person name="Mead D."/>
            <person name="Buti M."/>
            <person name="Cavallini A."/>
            <person name="Hytonen T."/>
            <person name="Andres J."/>
            <person name="Pham M."/>
            <person name="Weisz D."/>
            <person name="Mascagni F."/>
            <person name="Usai G."/>
            <person name="Natali L."/>
            <person name="Bassil N."/>
            <person name="Fernandez G.E."/>
            <person name="Lomsadze A."/>
            <person name="Armour M."/>
            <person name="Olukolu B."/>
            <person name="Poorten T."/>
            <person name="Britton C."/>
            <person name="Davik J."/>
            <person name="Ashrafi H."/>
            <person name="Aiden E.L."/>
            <person name="Borodovsky M."/>
            <person name="Worthington M."/>
        </authorList>
    </citation>
    <scope>NUCLEOTIDE SEQUENCE [LARGE SCALE GENOMIC DNA]</scope>
    <source>
        <strain evidence="8">PI 553951</strain>
    </source>
</reference>
<dbReference type="InterPro" id="IPR026992">
    <property type="entry name" value="DIOX_N"/>
</dbReference>
<dbReference type="GO" id="GO:0016491">
    <property type="term" value="F:oxidoreductase activity"/>
    <property type="evidence" value="ECO:0007669"/>
    <property type="project" value="UniProtKB-KW"/>
</dbReference>
<dbReference type="SUPFAM" id="SSF51197">
    <property type="entry name" value="Clavaminate synthase-like"/>
    <property type="match status" value="1"/>
</dbReference>
<dbReference type="InterPro" id="IPR050295">
    <property type="entry name" value="Plant_2OG-oxidoreductases"/>
</dbReference>
<protein>
    <recommendedName>
        <fullName evidence="7">Fe2OG dioxygenase domain-containing protein</fullName>
    </recommendedName>
</protein>
<dbReference type="Pfam" id="PF03171">
    <property type="entry name" value="2OG-FeII_Oxy"/>
    <property type="match status" value="1"/>
</dbReference>
<gene>
    <name evidence="8" type="ORF">M0R45_016302</name>
</gene>
<dbReference type="Proteomes" id="UP001457282">
    <property type="component" value="Unassembled WGS sequence"/>
</dbReference>